<evidence type="ECO:0000313" key="10">
    <source>
        <dbReference type="EMBL" id="GAA6198300.1"/>
    </source>
</evidence>
<evidence type="ECO:0000256" key="8">
    <source>
        <dbReference type="ARBA" id="ARBA00048572"/>
    </source>
</evidence>
<dbReference type="RefSeq" id="WP_297338649.1">
    <property type="nucleotide sequence ID" value="NZ_BAABWU010000020.1"/>
</dbReference>
<keyword evidence="9" id="KW-0520">NAD</keyword>
<sequence>MSNQLLTGKRGLIMGLANDKSIAWGIAKACADAGAELAFSFQGDALKKRVVPLAEQLGSDIVLPCDVSDEASMDALFASLEEKWGKLDFVVHAIGFSDKSELRGRYVDTSRDNFQMTMDISVYSFTAIAKRAEKMMAEGGSMLTLTYYGAEQVMPHYNVMGVAKAALEASVKYLAEDLGKDGIRVNAISAGPIKTLAASGIGDFRYIMKWNEYNSPLRRNVTTDDVGKSALYLLSDLSSGVTGENLHVDAGYHVVGMKAVDAPDITK</sequence>
<dbReference type="Gene3D" id="1.10.8.400">
    <property type="entry name" value="Enoyl acyl carrier protein reductase"/>
    <property type="match status" value="1"/>
</dbReference>
<dbReference type="InterPro" id="IPR002347">
    <property type="entry name" value="SDR_fam"/>
</dbReference>
<keyword evidence="5 9" id="KW-0560">Oxidoreductase</keyword>
<organism evidence="10 11">
    <name type="scientific">Pseudophaeobacter arcticus</name>
    <dbReference type="NCBI Taxonomy" id="385492"/>
    <lineage>
        <taxon>Bacteria</taxon>
        <taxon>Pseudomonadati</taxon>
        <taxon>Pseudomonadota</taxon>
        <taxon>Alphaproteobacteria</taxon>
        <taxon>Rhodobacterales</taxon>
        <taxon>Paracoccaceae</taxon>
        <taxon>Pseudophaeobacter</taxon>
    </lineage>
</organism>
<dbReference type="SUPFAM" id="SSF51735">
    <property type="entry name" value="NAD(P)-binding Rossmann-fold domains"/>
    <property type="match status" value="1"/>
</dbReference>
<proteinExistence type="inferred from homology"/>
<evidence type="ECO:0000313" key="11">
    <source>
        <dbReference type="Proteomes" id="UP001441944"/>
    </source>
</evidence>
<dbReference type="Pfam" id="PF13561">
    <property type="entry name" value="adh_short_C2"/>
    <property type="match status" value="1"/>
</dbReference>
<dbReference type="Gene3D" id="3.40.50.720">
    <property type="entry name" value="NAD(P)-binding Rossmann-like Domain"/>
    <property type="match status" value="1"/>
</dbReference>
<dbReference type="PANTHER" id="PTHR43159">
    <property type="entry name" value="ENOYL-[ACYL-CARRIER-PROTEIN] REDUCTASE"/>
    <property type="match status" value="1"/>
</dbReference>
<dbReference type="PANTHER" id="PTHR43159:SF2">
    <property type="entry name" value="ENOYL-[ACYL-CARRIER-PROTEIN] REDUCTASE [NADH], CHLOROPLASTIC"/>
    <property type="match status" value="1"/>
</dbReference>
<keyword evidence="4" id="KW-0276">Fatty acid metabolism</keyword>
<evidence type="ECO:0000256" key="1">
    <source>
        <dbReference type="ARBA" id="ARBA00005194"/>
    </source>
</evidence>
<keyword evidence="6" id="KW-0443">Lipid metabolism</keyword>
<evidence type="ECO:0000256" key="2">
    <source>
        <dbReference type="ARBA" id="ARBA00009233"/>
    </source>
</evidence>
<evidence type="ECO:0000256" key="7">
    <source>
        <dbReference type="ARBA" id="ARBA00023160"/>
    </source>
</evidence>
<comment type="similarity">
    <text evidence="2 9">Belongs to the short-chain dehydrogenases/reductases (SDR) family. FabI subfamily.</text>
</comment>
<dbReference type="EMBL" id="BAABWU010000020">
    <property type="protein sequence ID" value="GAA6198300.1"/>
    <property type="molecule type" value="Genomic_DNA"/>
</dbReference>
<accession>A0ABQ0AQZ7</accession>
<dbReference type="EC" id="1.3.1.9" evidence="9"/>
<evidence type="ECO:0000256" key="3">
    <source>
        <dbReference type="ARBA" id="ARBA00022516"/>
    </source>
</evidence>
<reference evidence="10 11" key="1">
    <citation type="submission" date="2024-04" db="EMBL/GenBank/DDBJ databases">
        <title>Draft genome sequence of Pseudophaeobacter arcticus NBRC 116598.</title>
        <authorList>
            <person name="Miyakawa T."/>
            <person name="Kusuya Y."/>
            <person name="Miura T."/>
        </authorList>
    </citation>
    <scope>NUCLEOTIDE SEQUENCE [LARGE SCALE GENOMIC DNA]</scope>
    <source>
        <strain evidence="10 11">SU-CL00105</strain>
    </source>
</reference>
<name>A0ABQ0AQZ7_9RHOB</name>
<comment type="caution">
    <text evidence="10">The sequence shown here is derived from an EMBL/GenBank/DDBJ whole genome shotgun (WGS) entry which is preliminary data.</text>
</comment>
<comment type="pathway">
    <text evidence="1">Lipid metabolism; fatty acid biosynthesis.</text>
</comment>
<keyword evidence="11" id="KW-1185">Reference proteome</keyword>
<dbReference type="CDD" id="cd05372">
    <property type="entry name" value="ENR_SDR"/>
    <property type="match status" value="1"/>
</dbReference>
<evidence type="ECO:0000256" key="6">
    <source>
        <dbReference type="ARBA" id="ARBA00023098"/>
    </source>
</evidence>
<keyword evidence="7 9" id="KW-0275">Fatty acid biosynthesis</keyword>
<dbReference type="PRINTS" id="PR00081">
    <property type="entry name" value="GDHRDH"/>
</dbReference>
<keyword evidence="3 9" id="KW-0444">Lipid biosynthesis</keyword>
<dbReference type="Proteomes" id="UP001441944">
    <property type="component" value="Unassembled WGS sequence"/>
</dbReference>
<gene>
    <name evidence="10" type="primary">fabI</name>
    <name evidence="10" type="ORF">NBRC116598_37450</name>
</gene>
<dbReference type="InterPro" id="IPR014358">
    <property type="entry name" value="Enoyl-ACP_Rdtase_NADH"/>
</dbReference>
<dbReference type="InterPro" id="IPR036291">
    <property type="entry name" value="NAD(P)-bd_dom_sf"/>
</dbReference>
<comment type="catalytic activity">
    <reaction evidence="8 9">
        <text>a 2,3-saturated acyl-[ACP] + NAD(+) = a (2E)-enoyl-[ACP] + NADH + H(+)</text>
        <dbReference type="Rhea" id="RHEA:10240"/>
        <dbReference type="Rhea" id="RHEA-COMP:9925"/>
        <dbReference type="Rhea" id="RHEA-COMP:9926"/>
        <dbReference type="ChEBI" id="CHEBI:15378"/>
        <dbReference type="ChEBI" id="CHEBI:57540"/>
        <dbReference type="ChEBI" id="CHEBI:57945"/>
        <dbReference type="ChEBI" id="CHEBI:78784"/>
        <dbReference type="ChEBI" id="CHEBI:78785"/>
        <dbReference type="EC" id="1.3.1.9"/>
    </reaction>
</comment>
<dbReference type="PIRSF" id="PIRSF000094">
    <property type="entry name" value="Enoyl-ACP_rdct"/>
    <property type="match status" value="1"/>
</dbReference>
<dbReference type="NCBIfam" id="NF006019">
    <property type="entry name" value="PRK08159.1"/>
    <property type="match status" value="1"/>
</dbReference>
<evidence type="ECO:0000256" key="4">
    <source>
        <dbReference type="ARBA" id="ARBA00022832"/>
    </source>
</evidence>
<evidence type="ECO:0000256" key="5">
    <source>
        <dbReference type="ARBA" id="ARBA00023002"/>
    </source>
</evidence>
<protein>
    <recommendedName>
        <fullName evidence="9">Enoyl-[acyl-carrier-protein] reductase [NADH]</fullName>
        <ecNumber evidence="9">1.3.1.9</ecNumber>
    </recommendedName>
</protein>
<evidence type="ECO:0000256" key="9">
    <source>
        <dbReference type="PIRNR" id="PIRNR000094"/>
    </source>
</evidence>